<gene>
    <name evidence="17" type="ORF">AAT16_09955</name>
    <name evidence="18" type="ORF">SAMN05216235_2472</name>
</gene>
<dbReference type="SUPFAM" id="SSF158472">
    <property type="entry name" value="HAMP domain-like"/>
    <property type="match status" value="1"/>
</dbReference>
<feature type="domain" description="Histidine kinase" evidence="15">
    <location>
        <begin position="141"/>
        <end position="361"/>
    </location>
</feature>
<dbReference type="CDD" id="cd00075">
    <property type="entry name" value="HATPase"/>
    <property type="match status" value="1"/>
</dbReference>
<evidence type="ECO:0000256" key="6">
    <source>
        <dbReference type="ARBA" id="ARBA00022679"/>
    </source>
</evidence>
<dbReference type="Proteomes" id="UP000183090">
    <property type="component" value="Unassembled WGS sequence"/>
</dbReference>
<evidence type="ECO:0000259" key="16">
    <source>
        <dbReference type="PROSITE" id="PS50885"/>
    </source>
</evidence>
<keyword evidence="8" id="KW-0547">Nucleotide-binding</keyword>
<evidence type="ECO:0000256" key="11">
    <source>
        <dbReference type="ARBA" id="ARBA00022989"/>
    </source>
</evidence>
<dbReference type="PANTHER" id="PTHR45528">
    <property type="entry name" value="SENSOR HISTIDINE KINASE CPXA"/>
    <property type="match status" value="1"/>
</dbReference>
<dbReference type="PRINTS" id="PR00344">
    <property type="entry name" value="BCTRLSENSOR"/>
</dbReference>
<keyword evidence="19" id="KW-1185">Reference proteome</keyword>
<proteinExistence type="predicted"/>
<keyword evidence="11 14" id="KW-1133">Transmembrane helix</keyword>
<dbReference type="RefSeq" id="WP_046790672.1">
    <property type="nucleotide sequence ID" value="NZ_CP011366.1"/>
</dbReference>
<dbReference type="SUPFAM" id="SSF47384">
    <property type="entry name" value="Homodimeric domain of signal transducing histidine kinase"/>
    <property type="match status" value="1"/>
</dbReference>
<dbReference type="InterPro" id="IPR036097">
    <property type="entry name" value="HisK_dim/P_sf"/>
</dbReference>
<evidence type="ECO:0000256" key="12">
    <source>
        <dbReference type="ARBA" id="ARBA00023012"/>
    </source>
</evidence>
<keyword evidence="9 18" id="KW-0418">Kinase</keyword>
<dbReference type="CDD" id="cd00082">
    <property type="entry name" value="HisKA"/>
    <property type="match status" value="1"/>
</dbReference>
<evidence type="ECO:0000256" key="4">
    <source>
        <dbReference type="ARBA" id="ARBA00022475"/>
    </source>
</evidence>
<reference evidence="18 20" key="3">
    <citation type="submission" date="2016-10" db="EMBL/GenBank/DDBJ databases">
        <authorList>
            <person name="Varghese N."/>
            <person name="Submissions S."/>
        </authorList>
    </citation>
    <scope>NUCLEOTIDE SEQUENCE [LARGE SCALE GENOMIC DNA]</scope>
    <source>
        <strain evidence="18 20">CGMCC 1.6501</strain>
    </source>
</reference>
<dbReference type="InterPro" id="IPR005467">
    <property type="entry name" value="His_kinase_dom"/>
</dbReference>
<keyword evidence="5" id="KW-0597">Phosphoprotein</keyword>
<dbReference type="KEGG" id="shv:AAT16_09955"/>
<dbReference type="InterPro" id="IPR004358">
    <property type="entry name" value="Sig_transdc_His_kin-like_C"/>
</dbReference>
<evidence type="ECO:0000256" key="8">
    <source>
        <dbReference type="ARBA" id="ARBA00022741"/>
    </source>
</evidence>
<dbReference type="InterPro" id="IPR003660">
    <property type="entry name" value="HAMP_dom"/>
</dbReference>
<evidence type="ECO:0000259" key="15">
    <source>
        <dbReference type="PROSITE" id="PS50109"/>
    </source>
</evidence>
<dbReference type="EMBL" id="FOTB01000005">
    <property type="protein sequence ID" value="SFK90884.1"/>
    <property type="molecule type" value="Genomic_DNA"/>
</dbReference>
<evidence type="ECO:0000256" key="1">
    <source>
        <dbReference type="ARBA" id="ARBA00000085"/>
    </source>
</evidence>
<organism evidence="18 20">
    <name type="scientific">Salinicoccus halodurans</name>
    <dbReference type="NCBI Taxonomy" id="407035"/>
    <lineage>
        <taxon>Bacteria</taxon>
        <taxon>Bacillati</taxon>
        <taxon>Bacillota</taxon>
        <taxon>Bacilli</taxon>
        <taxon>Bacillales</taxon>
        <taxon>Staphylococcaceae</taxon>
        <taxon>Salinicoccus</taxon>
    </lineage>
</organism>
<dbReference type="PROSITE" id="PS50885">
    <property type="entry name" value="HAMP"/>
    <property type="match status" value="1"/>
</dbReference>
<dbReference type="GO" id="GO:0000155">
    <property type="term" value="F:phosphorelay sensor kinase activity"/>
    <property type="evidence" value="ECO:0007669"/>
    <property type="project" value="InterPro"/>
</dbReference>
<dbReference type="InterPro" id="IPR050398">
    <property type="entry name" value="HssS/ArlS-like"/>
</dbReference>
<dbReference type="InterPro" id="IPR003661">
    <property type="entry name" value="HisK_dim/P_dom"/>
</dbReference>
<dbReference type="EC" id="2.7.13.3" evidence="3"/>
<dbReference type="Gene3D" id="6.10.340.10">
    <property type="match status" value="1"/>
</dbReference>
<dbReference type="CDD" id="cd06225">
    <property type="entry name" value="HAMP"/>
    <property type="match status" value="1"/>
</dbReference>
<dbReference type="InterPro" id="IPR003594">
    <property type="entry name" value="HATPase_dom"/>
</dbReference>
<feature type="transmembrane region" description="Helical" evidence="14">
    <location>
        <begin position="54"/>
        <end position="72"/>
    </location>
</feature>
<comment type="subcellular location">
    <subcellularLocation>
        <location evidence="2">Cell membrane</location>
        <topology evidence="2">Multi-pass membrane protein</topology>
    </subcellularLocation>
</comment>
<dbReference type="EMBL" id="CP011366">
    <property type="protein sequence ID" value="AKG74490.1"/>
    <property type="molecule type" value="Genomic_DNA"/>
</dbReference>
<evidence type="ECO:0000256" key="13">
    <source>
        <dbReference type="ARBA" id="ARBA00023136"/>
    </source>
</evidence>
<dbReference type="AlphaFoldDB" id="A0A0F7D4M4"/>
<evidence type="ECO:0000313" key="20">
    <source>
        <dbReference type="Proteomes" id="UP000183090"/>
    </source>
</evidence>
<dbReference type="GO" id="GO:0005524">
    <property type="term" value="F:ATP binding"/>
    <property type="evidence" value="ECO:0007669"/>
    <property type="project" value="UniProtKB-KW"/>
</dbReference>
<protein>
    <recommendedName>
        <fullName evidence="3">histidine kinase</fullName>
        <ecNumber evidence="3">2.7.13.3</ecNumber>
    </recommendedName>
</protein>
<evidence type="ECO:0000256" key="9">
    <source>
        <dbReference type="ARBA" id="ARBA00022777"/>
    </source>
</evidence>
<evidence type="ECO:0000256" key="10">
    <source>
        <dbReference type="ARBA" id="ARBA00022840"/>
    </source>
</evidence>
<dbReference type="PROSITE" id="PS50109">
    <property type="entry name" value="HIS_KIN"/>
    <property type="match status" value="1"/>
</dbReference>
<dbReference type="Pfam" id="PF02518">
    <property type="entry name" value="HATPase_c"/>
    <property type="match status" value="1"/>
</dbReference>
<dbReference type="Proteomes" id="UP000034029">
    <property type="component" value="Chromosome"/>
</dbReference>
<dbReference type="OrthoDB" id="9792991at2"/>
<comment type="catalytic activity">
    <reaction evidence="1">
        <text>ATP + protein L-histidine = ADP + protein N-phospho-L-histidine.</text>
        <dbReference type="EC" id="2.7.13.3"/>
    </reaction>
</comment>
<dbReference type="Pfam" id="PF00512">
    <property type="entry name" value="HisKA"/>
    <property type="match status" value="1"/>
</dbReference>
<feature type="domain" description="HAMP" evidence="16">
    <location>
        <begin position="74"/>
        <end position="126"/>
    </location>
</feature>
<accession>A0A0F7D4M4</accession>
<dbReference type="FunFam" id="3.30.565.10:FF:000006">
    <property type="entry name" value="Sensor histidine kinase WalK"/>
    <property type="match status" value="1"/>
</dbReference>
<keyword evidence="12" id="KW-0902">Two-component regulatory system</keyword>
<dbReference type="SMART" id="SM00304">
    <property type="entry name" value="HAMP"/>
    <property type="match status" value="1"/>
</dbReference>
<evidence type="ECO:0000256" key="3">
    <source>
        <dbReference type="ARBA" id="ARBA00012438"/>
    </source>
</evidence>
<evidence type="ECO:0000313" key="17">
    <source>
        <dbReference type="EMBL" id="AKG74490.1"/>
    </source>
</evidence>
<evidence type="ECO:0000313" key="18">
    <source>
        <dbReference type="EMBL" id="SFK90884.1"/>
    </source>
</evidence>
<keyword evidence="7 14" id="KW-0812">Transmembrane</keyword>
<dbReference type="GO" id="GO:0005886">
    <property type="term" value="C:plasma membrane"/>
    <property type="evidence" value="ECO:0007669"/>
    <property type="project" value="UniProtKB-SubCell"/>
</dbReference>
<dbReference type="Pfam" id="PF00672">
    <property type="entry name" value="HAMP"/>
    <property type="match status" value="1"/>
</dbReference>
<dbReference type="InterPro" id="IPR036890">
    <property type="entry name" value="HATPase_C_sf"/>
</dbReference>
<dbReference type="SMART" id="SM00388">
    <property type="entry name" value="HisKA"/>
    <property type="match status" value="1"/>
</dbReference>
<keyword evidence="10" id="KW-0067">ATP-binding</keyword>
<evidence type="ECO:0000256" key="7">
    <source>
        <dbReference type="ARBA" id="ARBA00022692"/>
    </source>
</evidence>
<keyword evidence="4" id="KW-1003">Cell membrane</keyword>
<dbReference type="Gene3D" id="1.10.287.130">
    <property type="match status" value="1"/>
</dbReference>
<evidence type="ECO:0000313" key="19">
    <source>
        <dbReference type="Proteomes" id="UP000034029"/>
    </source>
</evidence>
<dbReference type="PANTHER" id="PTHR45528:SF1">
    <property type="entry name" value="SENSOR HISTIDINE KINASE CPXA"/>
    <property type="match status" value="1"/>
</dbReference>
<evidence type="ECO:0000256" key="5">
    <source>
        <dbReference type="ARBA" id="ARBA00022553"/>
    </source>
</evidence>
<feature type="transmembrane region" description="Helical" evidence="14">
    <location>
        <begin position="12"/>
        <end position="34"/>
    </location>
</feature>
<evidence type="ECO:0000256" key="14">
    <source>
        <dbReference type="SAM" id="Phobius"/>
    </source>
</evidence>
<dbReference type="SMART" id="SM00387">
    <property type="entry name" value="HATPase_c"/>
    <property type="match status" value="1"/>
</dbReference>
<dbReference type="SUPFAM" id="SSF55874">
    <property type="entry name" value="ATPase domain of HSP90 chaperone/DNA topoisomerase II/histidine kinase"/>
    <property type="match status" value="1"/>
</dbReference>
<keyword evidence="13 14" id="KW-0472">Membrane</keyword>
<dbReference type="Gene3D" id="3.30.565.10">
    <property type="entry name" value="Histidine kinase-like ATPase, C-terminal domain"/>
    <property type="match status" value="1"/>
</dbReference>
<keyword evidence="6" id="KW-0808">Transferase</keyword>
<sequence>MTIKQRLLLSNILLVVLPVAAFFVIEILLGYVFFVFLGQSLNENNIGTFTAARLILFALAIIVINSLLILLLSRTIIKPLNKLRAAAREIGRGNLEFSVDTSGNDELSDLAREFDDMRLKLKASKELNEAYIEEKRTMIESIGHDLKTPVTSIQGYVDGLIDGVAATPEKRKKYLRTIAAKTRELDKLIDELSLFSNLNMEESPLEKECIELDQFLSHIIDEAKLELEDEKIEWSYEHPTEIDIVIPADRMKLSRVFTNLLNNSVKYRCRENHVIDIRLSRTGNDAVVDIKDNGRGIDREVLPKIFEPFYREESSRNKKTGGSGLGLSIVENIVRSHGGQIDIKSEQGEWTMATVKLPLSEVQNDQSTDYRR</sequence>
<name>A0A0F7D4M4_9STAP</name>
<reference evidence="19" key="2">
    <citation type="submission" date="2015-04" db="EMBL/GenBank/DDBJ databases">
        <title>Complete genome sequence of Salinicoccus halodurans strain H3B36, isolated from the Qaidam basin of China.</title>
        <authorList>
            <person name="Ma Y."/>
            <person name="Jiang K."/>
            <person name="Xue Y."/>
        </authorList>
    </citation>
    <scope>NUCLEOTIDE SEQUENCE [LARGE SCALE GENOMIC DNA]</scope>
    <source>
        <strain evidence="19">H3B36</strain>
    </source>
</reference>
<reference evidence="17 19" key="1">
    <citation type="journal article" date="2015" name="Int. J. Syst. Evol. Microbiol.">
        <title>Complete genome sequence of Salinicoccus halodurans H3B36, isolated from the Qaidam Basin in China.</title>
        <authorList>
            <person name="Jiang K."/>
            <person name="Xue Y."/>
            <person name="Ma Y."/>
        </authorList>
    </citation>
    <scope>NUCLEOTIDE SEQUENCE [LARGE SCALE GENOMIC DNA]</scope>
    <source>
        <strain evidence="17 19">H3B36</strain>
    </source>
</reference>
<evidence type="ECO:0000256" key="2">
    <source>
        <dbReference type="ARBA" id="ARBA00004651"/>
    </source>
</evidence>